<feature type="transmembrane region" description="Helical" evidence="1">
    <location>
        <begin position="62"/>
        <end position="86"/>
    </location>
</feature>
<dbReference type="Proteomes" id="UP000317638">
    <property type="component" value="Unassembled WGS sequence"/>
</dbReference>
<protein>
    <recommendedName>
        <fullName evidence="1">NADH-quinone oxidoreductase subunit J</fullName>
        <ecNumber evidence="1">7.1.1.-</ecNumber>
    </recommendedName>
</protein>
<dbReference type="EC" id="7.1.1.-" evidence="1"/>
<evidence type="ECO:0000256" key="1">
    <source>
        <dbReference type="RuleBase" id="RU004429"/>
    </source>
</evidence>
<dbReference type="InterPro" id="IPR042106">
    <property type="entry name" value="Nuo/plastoQ_OxRdtase_6_NuoJ"/>
</dbReference>
<keyword evidence="1" id="KW-0812">Transmembrane</keyword>
<dbReference type="GO" id="GO:0016491">
    <property type="term" value="F:oxidoreductase activity"/>
    <property type="evidence" value="ECO:0007669"/>
    <property type="project" value="UniProtKB-KW"/>
</dbReference>
<dbReference type="NCBIfam" id="NF005165">
    <property type="entry name" value="PRK06638.1-5"/>
    <property type="match status" value="1"/>
</dbReference>
<dbReference type="PANTHER" id="PTHR33269:SF19">
    <property type="entry name" value="NADH-QUINONE OXIDOREDUCTASE SUBUNIT J"/>
    <property type="match status" value="1"/>
</dbReference>
<keyword evidence="1" id="KW-1003">Cell membrane</keyword>
<feature type="transmembrane region" description="Helical" evidence="1">
    <location>
        <begin position="13"/>
        <end position="32"/>
    </location>
</feature>
<dbReference type="OrthoDB" id="13239at2"/>
<dbReference type="RefSeq" id="WP_143937055.1">
    <property type="nucleotide sequence ID" value="NZ_VKKG01000001.1"/>
</dbReference>
<comment type="caution">
    <text evidence="2">The sequence shown here is derived from an EMBL/GenBank/DDBJ whole genome shotgun (WGS) entry which is preliminary data.</text>
</comment>
<comment type="subcellular location">
    <subcellularLocation>
        <location evidence="1">Cell membrane</location>
        <topology evidence="1">Multi-pass membrane protein</topology>
    </subcellularLocation>
</comment>
<sequence>MTSFIPLVSAGEVAFWVCGPIAILLAVGMVLMRKPVHSAICIAGVMLALAVMYAAQDAPFLFVIQIIVYTGAILMLFLFVVMLVGVDTSDSVVETLKGHRVASFLAVIGLAVLLVMAVGQVFEGEPAGLAAANEEFGGNLEGLAALLFSRYVFAFEATAALLITAAVGAMVLAHGERLKAKKSQVVQAQERMEAYAAEGKHPGVLPNSGVYARFNAIHAPALLPDGSVAEASVSETLTARGAIVAVDQLRTPADRAFKAIERVHSDAEGESE</sequence>
<keyword evidence="1" id="KW-0472">Membrane</keyword>
<organism evidence="2 3">
    <name type="scientific">Tessaracoccus rhinocerotis</name>
    <dbReference type="NCBI Taxonomy" id="1689449"/>
    <lineage>
        <taxon>Bacteria</taxon>
        <taxon>Bacillati</taxon>
        <taxon>Actinomycetota</taxon>
        <taxon>Actinomycetes</taxon>
        <taxon>Propionibacteriales</taxon>
        <taxon>Propionibacteriaceae</taxon>
        <taxon>Tessaracoccus</taxon>
    </lineage>
</organism>
<dbReference type="PANTHER" id="PTHR33269">
    <property type="entry name" value="NADH-UBIQUINONE OXIDOREDUCTASE CHAIN 6"/>
    <property type="match status" value="1"/>
</dbReference>
<dbReference type="GO" id="GO:0005886">
    <property type="term" value="C:plasma membrane"/>
    <property type="evidence" value="ECO:0007669"/>
    <property type="project" value="UniProtKB-SubCell"/>
</dbReference>
<dbReference type="Gene3D" id="1.20.120.1200">
    <property type="entry name" value="NADH-ubiquinone/plastoquinone oxidoreductase chain 6, subunit NuoJ"/>
    <property type="match status" value="1"/>
</dbReference>
<name>A0A553K5L0_9ACTN</name>
<feature type="transmembrane region" description="Helical" evidence="1">
    <location>
        <begin position="98"/>
        <end position="119"/>
    </location>
</feature>
<keyword evidence="1" id="KW-1133">Transmembrane helix</keyword>
<gene>
    <name evidence="2" type="ORF">FOJ82_03605</name>
</gene>
<feature type="transmembrane region" description="Helical" evidence="1">
    <location>
        <begin position="39"/>
        <end position="56"/>
    </location>
</feature>
<dbReference type="EMBL" id="VKKG01000001">
    <property type="protein sequence ID" value="TRY19971.1"/>
    <property type="molecule type" value="Genomic_DNA"/>
</dbReference>
<dbReference type="AlphaFoldDB" id="A0A553K5L0"/>
<comment type="similarity">
    <text evidence="1">Belongs to the complex I subunit 6 family.</text>
</comment>
<keyword evidence="3" id="KW-1185">Reference proteome</keyword>
<dbReference type="GO" id="GO:0048038">
    <property type="term" value="F:quinone binding"/>
    <property type="evidence" value="ECO:0007669"/>
    <property type="project" value="UniProtKB-UniRule"/>
</dbReference>
<keyword evidence="1" id="KW-0874">Quinone</keyword>
<keyword evidence="2" id="KW-0560">Oxidoreductase</keyword>
<evidence type="ECO:0000313" key="2">
    <source>
        <dbReference type="EMBL" id="TRY19971.1"/>
    </source>
</evidence>
<proteinExistence type="inferred from homology"/>
<dbReference type="InterPro" id="IPR001457">
    <property type="entry name" value="NADH_UbQ/plastoQ_OxRdtase_su6"/>
</dbReference>
<accession>A0A553K5L0</accession>
<feature type="transmembrane region" description="Helical" evidence="1">
    <location>
        <begin position="151"/>
        <end position="173"/>
    </location>
</feature>
<dbReference type="Pfam" id="PF00499">
    <property type="entry name" value="Oxidored_q3"/>
    <property type="match status" value="1"/>
</dbReference>
<keyword evidence="1" id="KW-0520">NAD</keyword>
<dbReference type="GO" id="GO:0008137">
    <property type="term" value="F:NADH dehydrogenase (ubiquinone) activity"/>
    <property type="evidence" value="ECO:0007669"/>
    <property type="project" value="UniProtKB-UniRule"/>
</dbReference>
<evidence type="ECO:0000313" key="3">
    <source>
        <dbReference type="Proteomes" id="UP000317638"/>
    </source>
</evidence>
<comment type="function">
    <text evidence="1">NDH-1 shuttles electrons from NADH, via FMN and iron-sulfur (Fe-S) centers, to quinones in the respiratory chain. Couples the redox reaction to proton translocation (for every two electrons transferred, four hydrogen ions are translocated across the cytoplasmic membrane), and thus conserves the redox energy in a proton gradient.</text>
</comment>
<comment type="catalytic activity">
    <reaction evidence="1">
        <text>a quinone + NADH + 5 H(+)(in) = a quinol + NAD(+) + 4 H(+)(out)</text>
        <dbReference type="Rhea" id="RHEA:57888"/>
        <dbReference type="ChEBI" id="CHEBI:15378"/>
        <dbReference type="ChEBI" id="CHEBI:24646"/>
        <dbReference type="ChEBI" id="CHEBI:57540"/>
        <dbReference type="ChEBI" id="CHEBI:57945"/>
        <dbReference type="ChEBI" id="CHEBI:132124"/>
    </reaction>
</comment>
<reference evidence="2 3" key="1">
    <citation type="submission" date="2019-07" db="EMBL/GenBank/DDBJ databases">
        <authorList>
            <person name="Zhou L.-Y."/>
        </authorList>
    </citation>
    <scope>NUCLEOTIDE SEQUENCE [LARGE SCALE GENOMIC DNA]</scope>
    <source>
        <strain evidence="2 3">YIM 101269</strain>
    </source>
</reference>